<reference evidence="2 3" key="1">
    <citation type="submission" date="2017-07" db="EMBL/GenBank/DDBJ databases">
        <title>Recovery of genomes from metagenomes via a dereplication, aggregation, and scoring strategy.</title>
        <authorList>
            <person name="Sieber C.M."/>
            <person name="Probst A.J."/>
            <person name="Sharrar A."/>
            <person name="Thomas B.C."/>
            <person name="Hess M."/>
            <person name="Tringe S.G."/>
            <person name="Banfield J.F."/>
        </authorList>
    </citation>
    <scope>NUCLEOTIDE SEQUENCE [LARGE SCALE GENOMIC DNA]</scope>
    <source>
        <strain evidence="2">JGI_Cruoil_03_51_56</strain>
    </source>
</reference>
<dbReference type="Gene3D" id="3.20.80.10">
    <property type="entry name" value="Regulatory factor, effector binding domain"/>
    <property type="match status" value="1"/>
</dbReference>
<organism evidence="2 3">
    <name type="scientific">candidate division WOR-3 bacterium JGI_Cruoil_03_51_56</name>
    <dbReference type="NCBI Taxonomy" id="1973747"/>
    <lineage>
        <taxon>Bacteria</taxon>
        <taxon>Bacteria division WOR-3</taxon>
    </lineage>
</organism>
<protein>
    <recommendedName>
        <fullName evidence="1">AraC effector-binding domain-containing protein</fullName>
    </recommendedName>
</protein>
<dbReference type="EMBL" id="NOZP01000178">
    <property type="protein sequence ID" value="OYD14141.1"/>
    <property type="molecule type" value="Genomic_DNA"/>
</dbReference>
<evidence type="ECO:0000259" key="1">
    <source>
        <dbReference type="SMART" id="SM00871"/>
    </source>
</evidence>
<gene>
    <name evidence="2" type="ORF">CH330_09285</name>
</gene>
<evidence type="ECO:0000313" key="3">
    <source>
        <dbReference type="Proteomes" id="UP000215559"/>
    </source>
</evidence>
<proteinExistence type="predicted"/>
<dbReference type="PROSITE" id="PS51257">
    <property type="entry name" value="PROKAR_LIPOPROTEIN"/>
    <property type="match status" value="1"/>
</dbReference>
<dbReference type="SUPFAM" id="SSF55136">
    <property type="entry name" value="Probable bacterial effector-binding domain"/>
    <property type="match status" value="1"/>
</dbReference>
<accession>A0A235BPJ5</accession>
<sequence length="203" mass="22008">MFNSFDKKGDNMPKKMVVVALAALLVVAFFGCGEKKQAKAEKPAVPEIQATVETLNSAVVASLAKTGPYAGVGQAINELFVWLKQNKIQPMGPPFGVYFDNPKEVKPESTRYEVCIRVPDSTKAKPESEIKIKPFGGMQVASTMYIGPYDKVGPTYGKLARWAVTEGYEVTGPSIEFYISDPGTTPAESLRSVTGIVVKPKPE</sequence>
<dbReference type="SMART" id="SM00871">
    <property type="entry name" value="AraC_E_bind"/>
    <property type="match status" value="1"/>
</dbReference>
<feature type="domain" description="AraC effector-binding" evidence="1">
    <location>
        <begin position="48"/>
        <end position="199"/>
    </location>
</feature>
<evidence type="ECO:0000313" key="2">
    <source>
        <dbReference type="EMBL" id="OYD14141.1"/>
    </source>
</evidence>
<dbReference type="InterPro" id="IPR011256">
    <property type="entry name" value="Reg_factor_effector_dom_sf"/>
</dbReference>
<dbReference type="InterPro" id="IPR010499">
    <property type="entry name" value="AraC_E-bd"/>
</dbReference>
<dbReference type="InterPro" id="IPR029442">
    <property type="entry name" value="GyrI-like"/>
</dbReference>
<dbReference type="Pfam" id="PF06445">
    <property type="entry name" value="GyrI-like"/>
    <property type="match status" value="1"/>
</dbReference>
<comment type="caution">
    <text evidence="2">The sequence shown here is derived from an EMBL/GenBank/DDBJ whole genome shotgun (WGS) entry which is preliminary data.</text>
</comment>
<dbReference type="InterPro" id="IPR050908">
    <property type="entry name" value="SmbC-like"/>
</dbReference>
<name>A0A235BPJ5_UNCW3</name>
<dbReference type="PANTHER" id="PTHR40055:SF1">
    <property type="entry name" value="TRANSCRIPTIONAL REGULATOR YGIV-RELATED"/>
    <property type="match status" value="1"/>
</dbReference>
<dbReference type="Proteomes" id="UP000215559">
    <property type="component" value="Unassembled WGS sequence"/>
</dbReference>
<dbReference type="PANTHER" id="PTHR40055">
    <property type="entry name" value="TRANSCRIPTIONAL REGULATOR YGIV-RELATED"/>
    <property type="match status" value="1"/>
</dbReference>
<dbReference type="AlphaFoldDB" id="A0A235BPJ5"/>